<name>A0A8G2EY57_9PROT</name>
<organism evidence="1 2">
    <name type="scientific">Thalassobaculum litoreum DSM 18839</name>
    <dbReference type="NCBI Taxonomy" id="1123362"/>
    <lineage>
        <taxon>Bacteria</taxon>
        <taxon>Pseudomonadati</taxon>
        <taxon>Pseudomonadota</taxon>
        <taxon>Alphaproteobacteria</taxon>
        <taxon>Rhodospirillales</taxon>
        <taxon>Thalassobaculaceae</taxon>
        <taxon>Thalassobaculum</taxon>
    </lineage>
</organism>
<evidence type="ECO:0000313" key="2">
    <source>
        <dbReference type="Proteomes" id="UP000198615"/>
    </source>
</evidence>
<protein>
    <submittedName>
        <fullName evidence="1">Uncharacterized protein</fullName>
    </submittedName>
</protein>
<gene>
    <name evidence="1" type="ORF">SAMN05660686_04452</name>
</gene>
<dbReference type="OrthoDB" id="9253821at2"/>
<accession>A0A8G2EY57</accession>
<comment type="caution">
    <text evidence="1">The sequence shown here is derived from an EMBL/GenBank/DDBJ whole genome shotgun (WGS) entry which is preliminary data.</text>
</comment>
<reference evidence="1 2" key="1">
    <citation type="submission" date="2016-10" db="EMBL/GenBank/DDBJ databases">
        <authorList>
            <person name="Varghese N."/>
            <person name="Submissions S."/>
        </authorList>
    </citation>
    <scope>NUCLEOTIDE SEQUENCE [LARGE SCALE GENOMIC DNA]</scope>
    <source>
        <strain evidence="1 2">DSM 18839</strain>
    </source>
</reference>
<dbReference type="RefSeq" id="WP_093153908.1">
    <property type="nucleotide sequence ID" value="NZ_FNBW01000017.1"/>
</dbReference>
<proteinExistence type="predicted"/>
<dbReference type="AlphaFoldDB" id="A0A8G2EY57"/>
<sequence length="257" mass="25409">MPIDFATAISRLLAGYWNAESQTDANPGGFGNNGHKENLPALAEALGVVGNDVATKAGAASGSADDAAGYASAASDAADAAGNSAGAAAGAATAAGTARDKAEQWADADEDVEVEPGRFSAKHRAAEAAAFAAGLNLPPVDAGDAGKALIVKGDGSGFEVGSVDLAPVAASANVNPAALATRYICDTSGGAFTITLPATPVDGDRIGIADDGGDFATNNLTLARNGNTIGGVAEDLVCDLDRATFELLFIGSDWRIV</sequence>
<dbReference type="EMBL" id="FNBW01000017">
    <property type="protein sequence ID" value="SDG44492.1"/>
    <property type="molecule type" value="Genomic_DNA"/>
</dbReference>
<dbReference type="Proteomes" id="UP000198615">
    <property type="component" value="Unassembled WGS sequence"/>
</dbReference>
<keyword evidence="2" id="KW-1185">Reference proteome</keyword>
<evidence type="ECO:0000313" key="1">
    <source>
        <dbReference type="EMBL" id="SDG44492.1"/>
    </source>
</evidence>